<evidence type="ECO:0000313" key="2">
    <source>
        <dbReference type="Proteomes" id="UP000245461"/>
    </source>
</evidence>
<sequence length="94" mass="9841">MTRDRAETIALMALAHLAADENLLGRFMAETGTDATELKGMAGQPEMLGGILDFLLGDEALVIDFAAAAGLRPEEPMRARIALPGFAAGDRGAL</sequence>
<dbReference type="InterPro" id="IPR021955">
    <property type="entry name" value="DUF3572"/>
</dbReference>
<dbReference type="RefSeq" id="WP_109905578.1">
    <property type="nucleotide sequence ID" value="NZ_QGLE01000005.1"/>
</dbReference>
<evidence type="ECO:0000313" key="1">
    <source>
        <dbReference type="EMBL" id="PWR22900.1"/>
    </source>
</evidence>
<proteinExistence type="predicted"/>
<keyword evidence="2" id="KW-1185">Reference proteome</keyword>
<dbReference type="OrthoDB" id="7356934at2"/>
<dbReference type="Pfam" id="PF12096">
    <property type="entry name" value="DUF3572"/>
    <property type="match status" value="1"/>
</dbReference>
<name>A0A317E9R2_9PROT</name>
<dbReference type="EMBL" id="QGLE01000005">
    <property type="protein sequence ID" value="PWR22900.1"/>
    <property type="molecule type" value="Genomic_DNA"/>
</dbReference>
<reference evidence="1 2" key="1">
    <citation type="submission" date="2018-05" db="EMBL/GenBank/DDBJ databases">
        <title>Zavarzinia sp. HR-AS.</title>
        <authorList>
            <person name="Lee Y."/>
            <person name="Jeon C.O."/>
        </authorList>
    </citation>
    <scope>NUCLEOTIDE SEQUENCE [LARGE SCALE GENOMIC DNA]</scope>
    <source>
        <strain evidence="1 2">HR-AS</strain>
    </source>
</reference>
<protein>
    <submittedName>
        <fullName evidence="1">DUF3572 domain-containing protein</fullName>
    </submittedName>
</protein>
<organism evidence="1 2">
    <name type="scientific">Zavarzinia aquatilis</name>
    <dbReference type="NCBI Taxonomy" id="2211142"/>
    <lineage>
        <taxon>Bacteria</taxon>
        <taxon>Pseudomonadati</taxon>
        <taxon>Pseudomonadota</taxon>
        <taxon>Alphaproteobacteria</taxon>
        <taxon>Rhodospirillales</taxon>
        <taxon>Zavarziniaceae</taxon>
        <taxon>Zavarzinia</taxon>
    </lineage>
</organism>
<dbReference type="Proteomes" id="UP000245461">
    <property type="component" value="Unassembled WGS sequence"/>
</dbReference>
<dbReference type="AlphaFoldDB" id="A0A317E9R2"/>
<comment type="caution">
    <text evidence="1">The sequence shown here is derived from an EMBL/GenBank/DDBJ whole genome shotgun (WGS) entry which is preliminary data.</text>
</comment>
<accession>A0A317E9R2</accession>
<gene>
    <name evidence="1" type="ORF">DKG74_10805</name>
</gene>